<sequence length="281" mass="30179">MDQNFATITEQAAETLSKVAVTYGLSVIGALIILIVGFWAAGRARKLVERLLGRMHGVDPMLGRFLGNVTRYIIIIVTVLAVLSEFGVQTASLLAVLGTAGLAIGLALQGTLSNVAAGVMLLFLRPFKTGDYIEAGGVSGTVEGISLFNTELATPDNVQIFAPNSDVWSSAIKNYSSKPTRRVEIACGISYDDDIGKAMDVMRKVVAEDERVLPTPEPVFAVKSLGDSSVNVICRVWVKSADFWPFTFDKTREVKEGYDAAGLTIPFPSRTVYHVGDNAAD</sequence>
<dbReference type="SUPFAM" id="SSF50182">
    <property type="entry name" value="Sm-like ribonucleoproteins"/>
    <property type="match status" value="1"/>
</dbReference>
<evidence type="ECO:0000256" key="2">
    <source>
        <dbReference type="ARBA" id="ARBA00008017"/>
    </source>
</evidence>
<organism evidence="11 12">
    <name type="scientific">Pyruvatibacter mobilis</name>
    <dbReference type="NCBI Taxonomy" id="1712261"/>
    <lineage>
        <taxon>Bacteria</taxon>
        <taxon>Pseudomonadati</taxon>
        <taxon>Pseudomonadota</taxon>
        <taxon>Alphaproteobacteria</taxon>
        <taxon>Hyphomicrobiales</taxon>
        <taxon>Parvibaculaceae</taxon>
        <taxon>Pyruvatibacter</taxon>
    </lineage>
</organism>
<dbReference type="InterPro" id="IPR011066">
    <property type="entry name" value="MscS_channel_C_sf"/>
</dbReference>
<dbReference type="RefSeq" id="WP_160588041.1">
    <property type="nucleotide sequence ID" value="NZ_BMHN01000001.1"/>
</dbReference>
<evidence type="ECO:0000256" key="6">
    <source>
        <dbReference type="ARBA" id="ARBA00023136"/>
    </source>
</evidence>
<comment type="caution">
    <text evidence="7">Lacks conserved residue(s) required for the propagation of feature annotation.</text>
</comment>
<dbReference type="Gene3D" id="1.10.287.1260">
    <property type="match status" value="1"/>
</dbReference>
<dbReference type="EMBL" id="WXYQ01000006">
    <property type="protein sequence ID" value="NBG96092.1"/>
    <property type="molecule type" value="Genomic_DNA"/>
</dbReference>
<dbReference type="InterPro" id="IPR011014">
    <property type="entry name" value="MscS_channel_TM-2"/>
</dbReference>
<dbReference type="InterPro" id="IPR010920">
    <property type="entry name" value="LSM_dom_sf"/>
</dbReference>
<dbReference type="SUPFAM" id="SSF82861">
    <property type="entry name" value="Mechanosensitive channel protein MscS (YggB), transmembrane region"/>
    <property type="match status" value="1"/>
</dbReference>
<reference evidence="11 12" key="1">
    <citation type="journal article" date="2016" name="Int. J. Syst. Evol. Microbiol.">
        <title>Pyruvatibacter mobilis gen. nov., sp. nov., a marine bacterium from the culture broth of Picochlorum sp. 122.</title>
        <authorList>
            <person name="Wang G."/>
            <person name="Tang M."/>
            <person name="Wu H."/>
            <person name="Dai S."/>
            <person name="Li T."/>
            <person name="Chen C."/>
            <person name="He H."/>
            <person name="Fan J."/>
            <person name="Xiang W."/>
            <person name="Li X."/>
        </authorList>
    </citation>
    <scope>NUCLEOTIDE SEQUENCE [LARGE SCALE GENOMIC DNA]</scope>
    <source>
        <strain evidence="11 12">GYP-11</strain>
    </source>
</reference>
<keyword evidence="4 7" id="KW-0812">Transmembrane</keyword>
<evidence type="ECO:0000256" key="4">
    <source>
        <dbReference type="ARBA" id="ARBA00022692"/>
    </source>
</evidence>
<dbReference type="InterPro" id="IPR045275">
    <property type="entry name" value="MscS_archaea/bacteria_type"/>
</dbReference>
<feature type="transmembrane region" description="Helical" evidence="7">
    <location>
        <begin position="62"/>
        <end position="83"/>
    </location>
</feature>
<keyword evidence="6 7" id="KW-0472">Membrane</keyword>
<comment type="subcellular location">
    <subcellularLocation>
        <location evidence="7">Cell inner membrane</location>
        <topology evidence="7">Multi-pass membrane protein</topology>
    </subcellularLocation>
    <subcellularLocation>
        <location evidence="1">Cell membrane</location>
        <topology evidence="1">Multi-pass membrane protein</topology>
    </subcellularLocation>
</comment>
<dbReference type="GO" id="GO:0005886">
    <property type="term" value="C:plasma membrane"/>
    <property type="evidence" value="ECO:0007669"/>
    <property type="project" value="UniProtKB-SubCell"/>
</dbReference>
<keyword evidence="7" id="KW-0407">Ion channel</keyword>
<dbReference type="AlphaFoldDB" id="A0A845QBZ4"/>
<protein>
    <recommendedName>
        <fullName evidence="7">Small-conductance mechanosensitive channel</fullName>
    </recommendedName>
</protein>
<dbReference type="Gene3D" id="2.30.30.60">
    <property type="match status" value="1"/>
</dbReference>
<comment type="similarity">
    <text evidence="2 7">Belongs to the MscS (TC 1.A.23) family.</text>
</comment>
<evidence type="ECO:0000313" key="11">
    <source>
        <dbReference type="EMBL" id="NBG96092.1"/>
    </source>
</evidence>
<dbReference type="Pfam" id="PF05552">
    <property type="entry name" value="MS_channel_1st_1"/>
    <property type="match status" value="1"/>
</dbReference>
<dbReference type="InterPro" id="IPR023408">
    <property type="entry name" value="MscS_beta-dom_sf"/>
</dbReference>
<keyword evidence="3" id="KW-1003">Cell membrane</keyword>
<keyword evidence="12" id="KW-1185">Reference proteome</keyword>
<keyword evidence="7" id="KW-0997">Cell inner membrane</keyword>
<dbReference type="PANTHER" id="PTHR30221">
    <property type="entry name" value="SMALL-CONDUCTANCE MECHANOSENSITIVE CHANNEL"/>
    <property type="match status" value="1"/>
</dbReference>
<evidence type="ECO:0000259" key="9">
    <source>
        <dbReference type="Pfam" id="PF21082"/>
    </source>
</evidence>
<feature type="domain" description="Mechanosensitive ion channel MscS C-terminal" evidence="9">
    <location>
        <begin position="183"/>
        <end position="263"/>
    </location>
</feature>
<keyword evidence="7" id="KW-0406">Ion transport</keyword>
<name>A0A845QBZ4_9HYPH</name>
<evidence type="ECO:0000256" key="5">
    <source>
        <dbReference type="ARBA" id="ARBA00022989"/>
    </source>
</evidence>
<comment type="function">
    <text evidence="7">Mechanosensitive channel that participates in the regulation of osmotic pressure changes within the cell, opening in response to stretch forces in the membrane lipid bilayer, without the need for other proteins. Contributes to normal resistance to hypoosmotic shock. Forms an ion channel of 1.0 nanosiemens conductance with a slight preference for anions.</text>
</comment>
<dbReference type="Pfam" id="PF21088">
    <property type="entry name" value="MS_channel_1st"/>
    <property type="match status" value="1"/>
</dbReference>
<evidence type="ECO:0000259" key="8">
    <source>
        <dbReference type="Pfam" id="PF00924"/>
    </source>
</evidence>
<feature type="domain" description="Mechanosensitive ion channel MscS" evidence="8">
    <location>
        <begin position="111"/>
        <end position="176"/>
    </location>
</feature>
<dbReference type="SUPFAM" id="SSF82689">
    <property type="entry name" value="Mechanosensitive channel protein MscS (YggB), C-terminal domain"/>
    <property type="match status" value="1"/>
</dbReference>
<dbReference type="Pfam" id="PF00924">
    <property type="entry name" value="MS_channel_2nd"/>
    <property type="match status" value="1"/>
</dbReference>
<evidence type="ECO:0000313" key="12">
    <source>
        <dbReference type="Proteomes" id="UP000470384"/>
    </source>
</evidence>
<gene>
    <name evidence="11" type="ORF">GTQ45_10150</name>
</gene>
<dbReference type="GeneID" id="300654803"/>
<dbReference type="GO" id="GO:0008381">
    <property type="term" value="F:mechanosensitive monoatomic ion channel activity"/>
    <property type="evidence" value="ECO:0007669"/>
    <property type="project" value="InterPro"/>
</dbReference>
<dbReference type="PANTHER" id="PTHR30221:SF1">
    <property type="entry name" value="SMALL-CONDUCTANCE MECHANOSENSITIVE CHANNEL"/>
    <property type="match status" value="1"/>
</dbReference>
<dbReference type="Gene3D" id="3.30.70.100">
    <property type="match status" value="1"/>
</dbReference>
<feature type="transmembrane region" description="Helical" evidence="7">
    <location>
        <begin position="95"/>
        <end position="124"/>
    </location>
</feature>
<comment type="subunit">
    <text evidence="7">Homoheptamer.</text>
</comment>
<accession>A0A845QBZ4</accession>
<dbReference type="InterPro" id="IPR049278">
    <property type="entry name" value="MS_channel_C"/>
</dbReference>
<feature type="transmembrane region" description="Helical" evidence="7">
    <location>
        <begin position="20"/>
        <end position="41"/>
    </location>
</feature>
<evidence type="ECO:0000256" key="3">
    <source>
        <dbReference type="ARBA" id="ARBA00022475"/>
    </source>
</evidence>
<dbReference type="Pfam" id="PF21082">
    <property type="entry name" value="MS_channel_3rd"/>
    <property type="match status" value="1"/>
</dbReference>
<dbReference type="InterPro" id="IPR049142">
    <property type="entry name" value="MS_channel_1st"/>
</dbReference>
<dbReference type="Proteomes" id="UP000470384">
    <property type="component" value="Unassembled WGS sequence"/>
</dbReference>
<keyword evidence="5 7" id="KW-1133">Transmembrane helix</keyword>
<dbReference type="OrthoDB" id="9814206at2"/>
<evidence type="ECO:0000259" key="10">
    <source>
        <dbReference type="Pfam" id="PF21088"/>
    </source>
</evidence>
<comment type="caution">
    <text evidence="11">The sequence shown here is derived from an EMBL/GenBank/DDBJ whole genome shotgun (WGS) entry which is preliminary data.</text>
</comment>
<evidence type="ECO:0000256" key="1">
    <source>
        <dbReference type="ARBA" id="ARBA00004651"/>
    </source>
</evidence>
<keyword evidence="7" id="KW-0813">Transport</keyword>
<dbReference type="InterPro" id="IPR006685">
    <property type="entry name" value="MscS_channel_2nd"/>
</dbReference>
<feature type="domain" description="Mechanosensitive ion channel transmembrane helices 2/3" evidence="10">
    <location>
        <begin position="68"/>
        <end position="109"/>
    </location>
</feature>
<proteinExistence type="inferred from homology"/>
<dbReference type="InterPro" id="IPR008910">
    <property type="entry name" value="MSC_TM_helix"/>
</dbReference>
<evidence type="ECO:0000256" key="7">
    <source>
        <dbReference type="RuleBase" id="RU369025"/>
    </source>
</evidence>